<accession>A0A438FNC6</accession>
<dbReference type="PANTHER" id="PTHR31118:SF21">
    <property type="entry name" value="KYNURENINE FORMAMIDASE-LIKE ISOFORM X1"/>
    <property type="match status" value="1"/>
</dbReference>
<dbReference type="EMBL" id="QGNW01000841">
    <property type="protein sequence ID" value="RVW61460.1"/>
    <property type="molecule type" value="Genomic_DNA"/>
</dbReference>
<keyword evidence="3" id="KW-0272">Extracellular matrix</keyword>
<proteinExistence type="inferred from homology"/>
<evidence type="ECO:0000313" key="6">
    <source>
        <dbReference type="Proteomes" id="UP000288805"/>
    </source>
</evidence>
<name>A0A438FNC6_VITVI</name>
<dbReference type="AlphaFoldDB" id="A0A438FNC6"/>
<gene>
    <name evidence="5" type="ORF">CK203_032094</name>
</gene>
<feature type="compositionally biased region" description="Low complexity" evidence="4">
    <location>
        <begin position="263"/>
        <end position="278"/>
    </location>
</feature>
<dbReference type="InterPro" id="IPR007325">
    <property type="entry name" value="KFase/CYL"/>
</dbReference>
<comment type="subcellular location">
    <subcellularLocation>
        <location evidence="1">Secreted</location>
        <location evidence="1">Extracellular space</location>
        <location evidence="1">Extracellular matrix</location>
    </subcellularLocation>
</comment>
<dbReference type="PANTHER" id="PTHR31118">
    <property type="entry name" value="CYCLASE-LIKE PROTEIN 2"/>
    <property type="match status" value="1"/>
</dbReference>
<evidence type="ECO:0000256" key="3">
    <source>
        <dbReference type="ARBA" id="ARBA00022530"/>
    </source>
</evidence>
<evidence type="ECO:0000256" key="1">
    <source>
        <dbReference type="ARBA" id="ARBA00004498"/>
    </source>
</evidence>
<dbReference type="SUPFAM" id="SSF102198">
    <property type="entry name" value="Putative cyclase"/>
    <property type="match status" value="1"/>
</dbReference>
<keyword evidence="3" id="KW-0964">Secreted</keyword>
<evidence type="ECO:0000256" key="2">
    <source>
        <dbReference type="ARBA" id="ARBA00007865"/>
    </source>
</evidence>
<dbReference type="Pfam" id="PF04199">
    <property type="entry name" value="Cyclase"/>
    <property type="match status" value="1"/>
</dbReference>
<organism evidence="5 6">
    <name type="scientific">Vitis vinifera</name>
    <name type="common">Grape</name>
    <dbReference type="NCBI Taxonomy" id="29760"/>
    <lineage>
        <taxon>Eukaryota</taxon>
        <taxon>Viridiplantae</taxon>
        <taxon>Streptophyta</taxon>
        <taxon>Embryophyta</taxon>
        <taxon>Tracheophyta</taxon>
        <taxon>Spermatophyta</taxon>
        <taxon>Magnoliopsida</taxon>
        <taxon>eudicotyledons</taxon>
        <taxon>Gunneridae</taxon>
        <taxon>Pentapetalae</taxon>
        <taxon>rosids</taxon>
        <taxon>Vitales</taxon>
        <taxon>Vitaceae</taxon>
        <taxon>Viteae</taxon>
        <taxon>Vitis</taxon>
    </lineage>
</organism>
<feature type="region of interest" description="Disordered" evidence="4">
    <location>
        <begin position="263"/>
        <end position="305"/>
    </location>
</feature>
<evidence type="ECO:0000256" key="4">
    <source>
        <dbReference type="SAM" id="MobiDB-lite"/>
    </source>
</evidence>
<sequence length="305" mass="33515">MESLQIPKGVRRVLFRTLNTDRKLMFKKEFESDYAGFTEDGARWLVENTDIKLVGIDYVSVATYDHIVSAHLPFLEGRVLSVQMLEHCNIGRDERIVQEVILVESLKLDDVPAGMYNVHCLHLRLPGAEGAPIRCILINNEVIEIIPFDGRWEVRKPDGRWSKGRPPSPLHGVLVKAQGHSPPNKYTHPTASMARFKVLLLVPILLLMLLAMAEATPPGIANHPSHATCKNKEYKNCYNLVHVCPKFCPDSCTVECASCKPVCSDASSPPPDSHSSPVTPTPASPPPPTTTPSPSSSSPPPSPPV</sequence>
<feature type="compositionally biased region" description="Pro residues" evidence="4">
    <location>
        <begin position="279"/>
        <end position="305"/>
    </location>
</feature>
<dbReference type="GO" id="GO:0019441">
    <property type="term" value="P:L-tryptophan catabolic process to kynurenine"/>
    <property type="evidence" value="ECO:0007669"/>
    <property type="project" value="InterPro"/>
</dbReference>
<dbReference type="Gene3D" id="3.50.30.50">
    <property type="entry name" value="Putative cyclase"/>
    <property type="match status" value="1"/>
</dbReference>
<dbReference type="Proteomes" id="UP000288805">
    <property type="component" value="Unassembled WGS sequence"/>
</dbReference>
<protein>
    <submittedName>
        <fullName evidence="5">Uncharacterized protein</fullName>
    </submittedName>
</protein>
<dbReference type="InterPro" id="IPR037175">
    <property type="entry name" value="KFase_sf"/>
</dbReference>
<evidence type="ECO:0000313" key="5">
    <source>
        <dbReference type="EMBL" id="RVW61460.1"/>
    </source>
</evidence>
<dbReference type="GO" id="GO:0004061">
    <property type="term" value="F:arylformamidase activity"/>
    <property type="evidence" value="ECO:0007669"/>
    <property type="project" value="InterPro"/>
</dbReference>
<comment type="caution">
    <text evidence="5">The sequence shown here is derived from an EMBL/GenBank/DDBJ whole genome shotgun (WGS) entry which is preliminary data.</text>
</comment>
<reference evidence="5 6" key="1">
    <citation type="journal article" date="2018" name="PLoS Genet.">
        <title>Population sequencing reveals clonal diversity and ancestral inbreeding in the grapevine cultivar Chardonnay.</title>
        <authorList>
            <person name="Roach M.J."/>
            <person name="Johnson D.L."/>
            <person name="Bohlmann J."/>
            <person name="van Vuuren H.J."/>
            <person name="Jones S.J."/>
            <person name="Pretorius I.S."/>
            <person name="Schmidt S.A."/>
            <person name="Borneman A.R."/>
        </authorList>
    </citation>
    <scope>NUCLEOTIDE SEQUENCE [LARGE SCALE GENOMIC DNA]</scope>
    <source>
        <strain evidence="6">cv. Chardonnay</strain>
        <tissue evidence="5">Leaf</tissue>
    </source>
</reference>
<comment type="similarity">
    <text evidence="2">Belongs to the Cyclase 1 superfamily.</text>
</comment>